<protein>
    <submittedName>
        <fullName evidence="1">Uncharacterized protein</fullName>
    </submittedName>
</protein>
<dbReference type="AlphaFoldDB" id="A0A1I4ZW24"/>
<reference evidence="2" key="1">
    <citation type="submission" date="2016-10" db="EMBL/GenBank/DDBJ databases">
        <authorList>
            <person name="Varghese N."/>
            <person name="Submissions S."/>
        </authorList>
    </citation>
    <scope>NUCLEOTIDE SEQUENCE [LARGE SCALE GENOMIC DNA]</scope>
    <source>
        <strain evidence="2">DSM 16522</strain>
    </source>
</reference>
<name>A0A1I4ZW24_9GAMM</name>
<evidence type="ECO:0000313" key="2">
    <source>
        <dbReference type="Proteomes" id="UP000199011"/>
    </source>
</evidence>
<sequence length="46" mass="5256">MFGKGCRYEKELRGKRILTVEDEPAFCSLLTGYLNLLGIAKFPLTY</sequence>
<dbReference type="EMBL" id="FOVO01000008">
    <property type="protein sequence ID" value="SFN54428.1"/>
    <property type="molecule type" value="Genomic_DNA"/>
</dbReference>
<dbReference type="STRING" id="53341.SAMN05421579_10814"/>
<proteinExistence type="predicted"/>
<evidence type="ECO:0000313" key="1">
    <source>
        <dbReference type="EMBL" id="SFN54428.1"/>
    </source>
</evidence>
<accession>A0A1I4ZW24</accession>
<keyword evidence="2" id="KW-1185">Reference proteome</keyword>
<dbReference type="Proteomes" id="UP000199011">
    <property type="component" value="Unassembled WGS sequence"/>
</dbReference>
<dbReference type="RefSeq" id="WP_175485963.1">
    <property type="nucleotide sequence ID" value="NZ_CAWRAH010000047.1"/>
</dbReference>
<organism evidence="1 2">
    <name type="scientific">Xenorhabdus japonica</name>
    <dbReference type="NCBI Taxonomy" id="53341"/>
    <lineage>
        <taxon>Bacteria</taxon>
        <taxon>Pseudomonadati</taxon>
        <taxon>Pseudomonadota</taxon>
        <taxon>Gammaproteobacteria</taxon>
        <taxon>Enterobacterales</taxon>
        <taxon>Morganellaceae</taxon>
        <taxon>Xenorhabdus</taxon>
    </lineage>
</organism>
<gene>
    <name evidence="1" type="ORF">SAMN05421579_10814</name>
</gene>